<reference evidence="9" key="1">
    <citation type="journal article" date="2013" name="Science">
        <title>Gene transfer from bacteria and archaea facilitated evolution of an extremophilic eukaryote.</title>
        <authorList>
            <person name="Schonknecht G."/>
            <person name="Chen W.H."/>
            <person name="Ternes C.M."/>
            <person name="Barbier G.G."/>
            <person name="Shrestha R.P."/>
            <person name="Stanke M."/>
            <person name="Brautigam A."/>
            <person name="Baker B.J."/>
            <person name="Banfield J.F."/>
            <person name="Garavito R.M."/>
            <person name="Carr K."/>
            <person name="Wilkerson C."/>
            <person name="Rensing S.A."/>
            <person name="Gagneul D."/>
            <person name="Dickenson N.E."/>
            <person name="Oesterhelt C."/>
            <person name="Lercher M.J."/>
            <person name="Weber A.P."/>
        </authorList>
    </citation>
    <scope>NUCLEOTIDE SEQUENCE [LARGE SCALE GENOMIC DNA]</scope>
    <source>
        <strain evidence="9">074W</strain>
    </source>
</reference>
<keyword evidence="4 5" id="KW-0642">Proline metabolism</keyword>
<proteinExistence type="inferred from homology"/>
<dbReference type="OMA" id="GPLKKYH"/>
<feature type="domain" description="Proline dehydrogenase" evidence="7">
    <location>
        <begin position="203"/>
        <end position="522"/>
    </location>
</feature>
<keyword evidence="9" id="KW-1185">Reference proteome</keyword>
<dbReference type="GO" id="GO:0005739">
    <property type="term" value="C:mitochondrion"/>
    <property type="evidence" value="ECO:0007669"/>
    <property type="project" value="TreeGrafter"/>
</dbReference>
<keyword evidence="5" id="KW-0285">Flavoprotein</keyword>
<dbReference type="InterPro" id="IPR002872">
    <property type="entry name" value="Proline_DH_dom"/>
</dbReference>
<dbReference type="InterPro" id="IPR029041">
    <property type="entry name" value="FAD-linked_oxidoreductase-like"/>
</dbReference>
<comment type="catalytic activity">
    <reaction evidence="5">
        <text>L-proline + a quinone = (S)-1-pyrroline-5-carboxylate + a quinol + H(+)</text>
        <dbReference type="Rhea" id="RHEA:23784"/>
        <dbReference type="ChEBI" id="CHEBI:15378"/>
        <dbReference type="ChEBI" id="CHEBI:17388"/>
        <dbReference type="ChEBI" id="CHEBI:24646"/>
        <dbReference type="ChEBI" id="CHEBI:60039"/>
        <dbReference type="ChEBI" id="CHEBI:132124"/>
        <dbReference type="EC" id="1.5.5.2"/>
    </reaction>
</comment>
<name>M2X3P7_GALSU</name>
<feature type="compositionally biased region" description="Low complexity" evidence="6">
    <location>
        <begin position="79"/>
        <end position="93"/>
    </location>
</feature>
<evidence type="ECO:0000313" key="9">
    <source>
        <dbReference type="Proteomes" id="UP000030680"/>
    </source>
</evidence>
<evidence type="ECO:0000313" key="8">
    <source>
        <dbReference type="EMBL" id="EME31045.1"/>
    </source>
</evidence>
<evidence type="ECO:0000256" key="3">
    <source>
        <dbReference type="ARBA" id="ARBA00023002"/>
    </source>
</evidence>
<dbReference type="PANTHER" id="PTHR13914">
    <property type="entry name" value="PROLINE OXIDASE"/>
    <property type="match status" value="1"/>
</dbReference>
<dbReference type="Gramene" id="EME31045">
    <property type="protein sequence ID" value="EME31045"/>
    <property type="gene ID" value="Gasu_18020"/>
</dbReference>
<dbReference type="GeneID" id="17089729"/>
<feature type="compositionally biased region" description="Polar residues" evidence="6">
    <location>
        <begin position="94"/>
        <end position="103"/>
    </location>
</feature>
<evidence type="ECO:0000256" key="1">
    <source>
        <dbReference type="ARBA" id="ARBA00005869"/>
    </source>
</evidence>
<evidence type="ECO:0000256" key="6">
    <source>
        <dbReference type="SAM" id="MobiDB-lite"/>
    </source>
</evidence>
<dbReference type="OrthoDB" id="5464at2759"/>
<comment type="function">
    <text evidence="5">Converts proline to delta-1-pyrroline-5-carboxylate.</text>
</comment>
<dbReference type="GO" id="GO:0071949">
    <property type="term" value="F:FAD binding"/>
    <property type="evidence" value="ECO:0007669"/>
    <property type="project" value="TreeGrafter"/>
</dbReference>
<comment type="cofactor">
    <cofactor evidence="5">
        <name>FAD</name>
        <dbReference type="ChEBI" id="CHEBI:57692"/>
    </cofactor>
</comment>
<dbReference type="Pfam" id="PF01619">
    <property type="entry name" value="Pro_dh"/>
    <property type="match status" value="1"/>
</dbReference>
<feature type="region of interest" description="Disordered" evidence="6">
    <location>
        <begin position="65"/>
        <end position="105"/>
    </location>
</feature>
<gene>
    <name evidence="8" type="ORF">Gasu_18020</name>
</gene>
<dbReference type="GO" id="GO:0010133">
    <property type="term" value="P:L-proline catabolic process to L-glutamate"/>
    <property type="evidence" value="ECO:0007669"/>
    <property type="project" value="TreeGrafter"/>
</dbReference>
<dbReference type="STRING" id="130081.M2X3P7"/>
<dbReference type="Gene3D" id="3.20.20.220">
    <property type="match status" value="1"/>
</dbReference>
<protein>
    <recommendedName>
        <fullName evidence="2 5">Proline dehydrogenase</fullName>
        <ecNumber evidence="2 5">1.5.5.2</ecNumber>
    </recommendedName>
</protein>
<dbReference type="SUPFAM" id="SSF51730">
    <property type="entry name" value="FAD-linked oxidoreductase"/>
    <property type="match status" value="1"/>
</dbReference>
<dbReference type="EMBL" id="KB454495">
    <property type="protein sequence ID" value="EME31045.1"/>
    <property type="molecule type" value="Genomic_DNA"/>
</dbReference>
<evidence type="ECO:0000256" key="5">
    <source>
        <dbReference type="RuleBase" id="RU364054"/>
    </source>
</evidence>
<dbReference type="InterPro" id="IPR015659">
    <property type="entry name" value="Proline_oxidase"/>
</dbReference>
<accession>M2X3P7</accession>
<keyword evidence="3 5" id="KW-0560">Oxidoreductase</keyword>
<keyword evidence="5" id="KW-0274">FAD</keyword>
<dbReference type="eggNOG" id="KOG0186">
    <property type="taxonomic scope" value="Eukaryota"/>
</dbReference>
<dbReference type="KEGG" id="gsl:Gasu_18020"/>
<evidence type="ECO:0000256" key="4">
    <source>
        <dbReference type="ARBA" id="ARBA00023062"/>
    </source>
</evidence>
<evidence type="ECO:0000259" key="7">
    <source>
        <dbReference type="Pfam" id="PF01619"/>
    </source>
</evidence>
<dbReference type="RefSeq" id="XP_005707565.1">
    <property type="nucleotide sequence ID" value="XM_005707508.1"/>
</dbReference>
<dbReference type="EC" id="1.5.5.2" evidence="2 5"/>
<dbReference type="AlphaFoldDB" id="M2X3P7"/>
<dbReference type="Proteomes" id="UP000030680">
    <property type="component" value="Unassembled WGS sequence"/>
</dbReference>
<comment type="similarity">
    <text evidence="1 5">Belongs to the proline oxidase family.</text>
</comment>
<dbReference type="GO" id="GO:0004657">
    <property type="term" value="F:proline dehydrogenase activity"/>
    <property type="evidence" value="ECO:0007669"/>
    <property type="project" value="UniProtKB-EC"/>
</dbReference>
<sequence>MSKVSGGVKQLYQFSVSSRNSWEQLQQAKEQLQPSRNLHAGIGGRKKTAPLLLGVPNRLAAKPYNAVGGKSAEGSARGSTPTTTTTTSATSHSNELTTASAVSPSYVEEYESTTLPYSGNKTGKKLQVNDSAATYGSLSTLHLIRSYLVLKMAQLPLVASVGPKIFSATQKLPNVMRQPANYVVKKTFFEQFCGGESLVEAVTATQRLRDSGISCIFDYAAEGLVGEENVYDSAASVVESTILQARDIGAGGFSCIKVSAVSPMSVLEKVTCSIHGNGGITSVDPELTLNPMNVPNLTHEEAAEWQQVISRLDRVCKAAYEKGVPILIDAEQYYVQEAIEYLALGMQKRYNRDMHSPAIVYTTVQCYLKSAVDRVEQGLGLGSNLDFKYAAKLVRGAYLFFERRLALEKGYSSPVFDCIEDTHRCYNDIAARMVSQVSNNSASLMLATHNLDSVEKAATQMAQKQLHASNPNVYFAQLFGMGDSMTMALAKEGYNTCKYVPFGPIEEVMPYLTRRIEENRDILGGARKEVSLFSEELKRRVLLRAA</sequence>
<evidence type="ECO:0000256" key="2">
    <source>
        <dbReference type="ARBA" id="ARBA00012695"/>
    </source>
</evidence>
<dbReference type="PANTHER" id="PTHR13914:SF0">
    <property type="entry name" value="PROLINE DEHYDROGENASE 1, MITOCHONDRIAL"/>
    <property type="match status" value="1"/>
</dbReference>
<organism evidence="8 9">
    <name type="scientific">Galdieria sulphuraria</name>
    <name type="common">Red alga</name>
    <dbReference type="NCBI Taxonomy" id="130081"/>
    <lineage>
        <taxon>Eukaryota</taxon>
        <taxon>Rhodophyta</taxon>
        <taxon>Bangiophyceae</taxon>
        <taxon>Galdieriales</taxon>
        <taxon>Galdieriaceae</taxon>
        <taxon>Galdieria</taxon>
    </lineage>
</organism>